<name>A0AA88XXD5_PINIB</name>
<dbReference type="AlphaFoldDB" id="A0AA88XXD5"/>
<gene>
    <name evidence="1" type="ORF">FSP39_009671</name>
</gene>
<dbReference type="Proteomes" id="UP001186944">
    <property type="component" value="Unassembled WGS sequence"/>
</dbReference>
<accession>A0AA88XXD5</accession>
<proteinExistence type="predicted"/>
<reference evidence="1" key="1">
    <citation type="submission" date="2019-08" db="EMBL/GenBank/DDBJ databases">
        <title>The improved chromosome-level genome for the pearl oyster Pinctada fucata martensii using PacBio sequencing and Hi-C.</title>
        <authorList>
            <person name="Zheng Z."/>
        </authorList>
    </citation>
    <scope>NUCLEOTIDE SEQUENCE</scope>
    <source>
        <strain evidence="1">ZZ-2019</strain>
        <tissue evidence="1">Adductor muscle</tissue>
    </source>
</reference>
<dbReference type="InterPro" id="IPR036691">
    <property type="entry name" value="Endo/exonu/phosph_ase_sf"/>
</dbReference>
<feature type="non-terminal residue" evidence="1">
    <location>
        <position position="1"/>
    </location>
</feature>
<dbReference type="SUPFAM" id="SSF56219">
    <property type="entry name" value="DNase I-like"/>
    <property type="match status" value="1"/>
</dbReference>
<organism evidence="1 2">
    <name type="scientific">Pinctada imbricata</name>
    <name type="common">Atlantic pearl-oyster</name>
    <name type="synonym">Pinctada martensii</name>
    <dbReference type="NCBI Taxonomy" id="66713"/>
    <lineage>
        <taxon>Eukaryota</taxon>
        <taxon>Metazoa</taxon>
        <taxon>Spiralia</taxon>
        <taxon>Lophotrochozoa</taxon>
        <taxon>Mollusca</taxon>
        <taxon>Bivalvia</taxon>
        <taxon>Autobranchia</taxon>
        <taxon>Pteriomorphia</taxon>
        <taxon>Pterioida</taxon>
        <taxon>Pterioidea</taxon>
        <taxon>Pteriidae</taxon>
        <taxon>Pinctada</taxon>
    </lineage>
</organism>
<keyword evidence="2" id="KW-1185">Reference proteome</keyword>
<dbReference type="EMBL" id="VSWD01000010">
    <property type="protein sequence ID" value="KAK3090165.1"/>
    <property type="molecule type" value="Genomic_DNA"/>
</dbReference>
<evidence type="ECO:0000313" key="2">
    <source>
        <dbReference type="Proteomes" id="UP001186944"/>
    </source>
</evidence>
<evidence type="ECO:0000313" key="1">
    <source>
        <dbReference type="EMBL" id="KAK3090165.1"/>
    </source>
</evidence>
<protein>
    <submittedName>
        <fullName evidence="1">Uncharacterized protein</fullName>
    </submittedName>
</protein>
<comment type="caution">
    <text evidence="1">The sequence shown here is derived from an EMBL/GenBank/DDBJ whole genome shotgun (WGS) entry which is preliminary data.</text>
</comment>
<sequence>NKQYLEYLLKKYDVIGIQEHWLFSIEKNTLIDFANENDCNILIKCCEDDDPIGPKYKPRGKGGVALIWKKMLDGVKARNDGGNRIGVITIDEAICLVNVYLTS</sequence>